<protein>
    <submittedName>
        <fullName evidence="1">Uncharacterized protein</fullName>
    </submittedName>
</protein>
<dbReference type="Proteomes" id="UP000263517">
    <property type="component" value="Unassembled WGS sequence"/>
</dbReference>
<gene>
    <name evidence="1" type="ORF">DCW74_04350</name>
</gene>
<name>A0A350P0Y5_9ALTE</name>
<dbReference type="EMBL" id="DNAN01000148">
    <property type="protein sequence ID" value="HAW74952.1"/>
    <property type="molecule type" value="Genomic_DNA"/>
</dbReference>
<organism evidence="1 2">
    <name type="scientific">Alteromonas australica</name>
    <dbReference type="NCBI Taxonomy" id="589873"/>
    <lineage>
        <taxon>Bacteria</taxon>
        <taxon>Pseudomonadati</taxon>
        <taxon>Pseudomonadota</taxon>
        <taxon>Gammaproteobacteria</taxon>
        <taxon>Alteromonadales</taxon>
        <taxon>Alteromonadaceae</taxon>
        <taxon>Alteromonas/Salinimonas group</taxon>
        <taxon>Alteromonas</taxon>
    </lineage>
</organism>
<sequence>NSINHNNGNHGPLGKFIPTAVETKVDISTPANDRVYVSLFRFAINEFTKTEPGDTDTGENVNMVIYEFENFTSGSPTARQLYNLGKRYDQIDQDWEALSGSGNNFLPKFAIPFATELKYVQVRNANNSISPYLYASTVNLNTYFGSFPSKSVKKAFQYNIHRLNTLSIEQSGSSPAFTSLVTDSAPLQGLTSLPFYFSEGSNYRSGNTLFYHKTSSNTFEMIETDLGGTYGSTSQDNKSFIAETSTQKQFTFRTTASIPKLMEIYWIGTSSQSQIDQPTTPDLIRLGGVEQINIELAQFESLTSWQALSMMAEIGNAVYGFKPDGNFFFKRRIKAETAAYKFTTVGDSSLLSIQKGRGQSLIANHISKFPRMTKRGEIDFKVEIGADSTYGEKDFAHEIDIKQRDDASKSITLICTEEGNIRKDSNDGTGAEFKYRINEPSFSTALSANYTTSSYVLQVTNTKDVSYGSFVKVIGRDSADNEIRKEARVGLPAIVSSNQLQVESAVTELEDRISFKTSTIDEPNLNTLAIANAGRTLKPNDLLLLTNSTGSNYEYIRILSIDDSTLIVQRNAFGFTNAKAHAVDEKLYLVSSLTELFLSAPLSTAVTDTFKVSDTVEVRPVFNDLDSTAFTDDPLASTQSAHPTVALLKPVNNEYLTIGGNDTAYTAHVSIKFSFEPSDDTVKDDNDETIPNPGLSFSVGDRVEITCKGISLEQDASSVHIEMDASSIKRWGKRESSRQNNPLFSRYQARRAAKRELAEFANPRWVFKVSTPITPWLSLLDVVDLQFEEMLSKSKMYTEKCYINDISFDLQGGGMAQLTLVSVDPY</sequence>
<dbReference type="AlphaFoldDB" id="A0A350P0Y5"/>
<accession>A0A350P0Y5</accession>
<proteinExistence type="predicted"/>
<evidence type="ECO:0000313" key="1">
    <source>
        <dbReference type="EMBL" id="HAW74952.1"/>
    </source>
</evidence>
<comment type="caution">
    <text evidence="1">The sequence shown here is derived from an EMBL/GenBank/DDBJ whole genome shotgun (WGS) entry which is preliminary data.</text>
</comment>
<reference evidence="1 2" key="1">
    <citation type="journal article" date="2018" name="Nat. Biotechnol.">
        <title>A standardized bacterial taxonomy based on genome phylogeny substantially revises the tree of life.</title>
        <authorList>
            <person name="Parks D.H."/>
            <person name="Chuvochina M."/>
            <person name="Waite D.W."/>
            <person name="Rinke C."/>
            <person name="Skarshewski A."/>
            <person name="Chaumeil P.A."/>
            <person name="Hugenholtz P."/>
        </authorList>
    </citation>
    <scope>NUCLEOTIDE SEQUENCE [LARGE SCALE GENOMIC DNA]</scope>
    <source>
        <strain evidence="1">UBA11978</strain>
    </source>
</reference>
<feature type="non-terminal residue" evidence="1">
    <location>
        <position position="1"/>
    </location>
</feature>
<evidence type="ECO:0000313" key="2">
    <source>
        <dbReference type="Proteomes" id="UP000263517"/>
    </source>
</evidence>